<proteinExistence type="predicted"/>
<dbReference type="AlphaFoldDB" id="A0A5B8MS71"/>
<dbReference type="EMBL" id="CP031042">
    <property type="protein sequence ID" value="QDZ23127.1"/>
    <property type="molecule type" value="Genomic_DNA"/>
</dbReference>
<keyword evidence="2" id="KW-1185">Reference proteome</keyword>
<reference evidence="1 2" key="1">
    <citation type="submission" date="2018-07" db="EMBL/GenBank/DDBJ databases">
        <title>The complete nuclear genome of the prasinophyte Chloropicon primus (CCMP1205).</title>
        <authorList>
            <person name="Pombert J.-F."/>
            <person name="Otis C."/>
            <person name="Turmel M."/>
            <person name="Lemieux C."/>
        </authorList>
    </citation>
    <scope>NUCLEOTIDE SEQUENCE [LARGE SCALE GENOMIC DNA]</scope>
    <source>
        <strain evidence="1 2">CCMP1205</strain>
    </source>
</reference>
<gene>
    <name evidence="1" type="ORF">A3770_09p56450</name>
</gene>
<dbReference type="Proteomes" id="UP000316726">
    <property type="component" value="Chromosome 9"/>
</dbReference>
<evidence type="ECO:0000313" key="1">
    <source>
        <dbReference type="EMBL" id="QDZ23127.1"/>
    </source>
</evidence>
<evidence type="ECO:0000313" key="2">
    <source>
        <dbReference type="Proteomes" id="UP000316726"/>
    </source>
</evidence>
<dbReference type="OrthoDB" id="47330at2759"/>
<organism evidence="1 2">
    <name type="scientific">Chloropicon primus</name>
    <dbReference type="NCBI Taxonomy" id="1764295"/>
    <lineage>
        <taxon>Eukaryota</taxon>
        <taxon>Viridiplantae</taxon>
        <taxon>Chlorophyta</taxon>
        <taxon>Chloropicophyceae</taxon>
        <taxon>Chloropicales</taxon>
        <taxon>Chloropicaceae</taxon>
        <taxon>Chloropicon</taxon>
    </lineage>
</organism>
<accession>A0A5B8MS71</accession>
<sequence length="120" mass="13579">MSARYTAYRRGKMKRGAGNANLSPGARTVEERIKGLAREMEELVNLQNEFRDPACTHQFLLGELGEIQPKLMKSAKAVRTLLEELYLLEECLQRGSSPEVMVELFPSTLAMFSKTWKTAL</sequence>
<protein>
    <submittedName>
        <fullName evidence="1">Uncharacterized protein</fullName>
    </submittedName>
</protein>
<name>A0A5B8MS71_9CHLO</name>